<dbReference type="EMBL" id="SDAM02001126">
    <property type="protein sequence ID" value="KAH6822919.1"/>
    <property type="molecule type" value="Genomic_DNA"/>
</dbReference>
<feature type="compositionally biased region" description="Low complexity" evidence="1">
    <location>
        <begin position="156"/>
        <end position="167"/>
    </location>
</feature>
<organism evidence="2 3">
    <name type="scientific">Perilla frutescens var. hirtella</name>
    <name type="common">Perilla citriodora</name>
    <name type="synonym">Perilla setoyensis</name>
    <dbReference type="NCBI Taxonomy" id="608512"/>
    <lineage>
        <taxon>Eukaryota</taxon>
        <taxon>Viridiplantae</taxon>
        <taxon>Streptophyta</taxon>
        <taxon>Embryophyta</taxon>
        <taxon>Tracheophyta</taxon>
        <taxon>Spermatophyta</taxon>
        <taxon>Magnoliopsida</taxon>
        <taxon>eudicotyledons</taxon>
        <taxon>Gunneridae</taxon>
        <taxon>Pentapetalae</taxon>
        <taxon>asterids</taxon>
        <taxon>lamiids</taxon>
        <taxon>Lamiales</taxon>
        <taxon>Lamiaceae</taxon>
        <taxon>Nepetoideae</taxon>
        <taxon>Elsholtzieae</taxon>
        <taxon>Perilla</taxon>
    </lineage>
</organism>
<evidence type="ECO:0000313" key="3">
    <source>
        <dbReference type="Proteomes" id="UP001190926"/>
    </source>
</evidence>
<dbReference type="PANTHER" id="PTHR34287">
    <property type="entry name" value="OS06G0551500 PROTEIN-RELATED"/>
    <property type="match status" value="1"/>
</dbReference>
<keyword evidence="3" id="KW-1185">Reference proteome</keyword>
<evidence type="ECO:0000313" key="2">
    <source>
        <dbReference type="EMBL" id="KAH6822919.1"/>
    </source>
</evidence>
<feature type="region of interest" description="Disordered" evidence="1">
    <location>
        <begin position="108"/>
        <end position="167"/>
    </location>
</feature>
<sequence>MPFISGDGAPPPLVMVVEYLETSMSKDLLYKFPDNSAFDFDYAQSSIWSPLLPRHPPPDAASRGGGRKLSYGGNDEVGLLENTKKIAAGIKRKFTDAVLNNVSRCTKMKRKRRKSIGFSPVAPSRRRSPSSSSPKAWAKVMKAAAKHFKKRKNTKKNSISISNFPIS</sequence>
<dbReference type="PANTHER" id="PTHR34287:SF4">
    <property type="entry name" value="OS04G0504200 PROTEIN"/>
    <property type="match status" value="1"/>
</dbReference>
<name>A0AAD4IX53_PERFH</name>
<evidence type="ECO:0000256" key="1">
    <source>
        <dbReference type="SAM" id="MobiDB-lite"/>
    </source>
</evidence>
<comment type="caution">
    <text evidence="2">The sequence shown here is derived from an EMBL/GenBank/DDBJ whole genome shotgun (WGS) entry which is preliminary data.</text>
</comment>
<proteinExistence type="predicted"/>
<feature type="compositionally biased region" description="Low complexity" evidence="1">
    <location>
        <begin position="129"/>
        <end position="143"/>
    </location>
</feature>
<gene>
    <name evidence="2" type="ORF">C2S53_019886</name>
</gene>
<accession>A0AAD4IX53</accession>
<dbReference type="AlphaFoldDB" id="A0AAD4IX53"/>
<feature type="compositionally biased region" description="Basic residues" evidence="1">
    <location>
        <begin position="144"/>
        <end position="155"/>
    </location>
</feature>
<protein>
    <submittedName>
        <fullName evidence="2">Uncharacterized protein</fullName>
    </submittedName>
</protein>
<reference evidence="2 3" key="1">
    <citation type="journal article" date="2021" name="Nat. Commun.">
        <title>Incipient diploidization of the medicinal plant Perilla within 10,000 years.</title>
        <authorList>
            <person name="Zhang Y."/>
            <person name="Shen Q."/>
            <person name="Leng L."/>
            <person name="Zhang D."/>
            <person name="Chen S."/>
            <person name="Shi Y."/>
            <person name="Ning Z."/>
            <person name="Chen S."/>
        </authorList>
    </citation>
    <scope>NUCLEOTIDE SEQUENCE [LARGE SCALE GENOMIC DNA]</scope>
    <source>
        <strain evidence="3">cv. PC099</strain>
    </source>
</reference>
<feature type="region of interest" description="Disordered" evidence="1">
    <location>
        <begin position="53"/>
        <end position="74"/>
    </location>
</feature>
<dbReference type="Proteomes" id="UP001190926">
    <property type="component" value="Unassembled WGS sequence"/>
</dbReference>